<dbReference type="SUPFAM" id="SSF54909">
    <property type="entry name" value="Dimeric alpha+beta barrel"/>
    <property type="match status" value="1"/>
</dbReference>
<evidence type="ECO:0000313" key="2">
    <source>
        <dbReference type="EMBL" id="MEI5994952.1"/>
    </source>
</evidence>
<comment type="caution">
    <text evidence="3">The sequence shown here is derived from an EMBL/GenBank/DDBJ whole genome shotgun (WGS) entry which is preliminary data.</text>
</comment>
<evidence type="ECO:0000313" key="4">
    <source>
        <dbReference type="Proteomes" id="UP000195139"/>
    </source>
</evidence>
<dbReference type="EMBL" id="NGLE02000001">
    <property type="protein sequence ID" value="MEI5994952.1"/>
    <property type="molecule type" value="Genomic_DNA"/>
</dbReference>
<gene>
    <name evidence="3" type="ORF">A5880_000442</name>
    <name evidence="2" type="ORF">A5880_002540</name>
</gene>
<protein>
    <recommendedName>
        <fullName evidence="1">ABM domain-containing protein</fullName>
    </recommendedName>
</protein>
<dbReference type="RefSeq" id="WP_086329385.1">
    <property type="nucleotide sequence ID" value="NZ_NGLE02000001.1"/>
</dbReference>
<sequence length="102" mass="12131">MIVQTVTFIVKKEGKELFEAKTSKDVASMQSFKNCLSSECWFSERKDVCEFMLVSKWESKKDFQNWLKRPEHLQKHREAHKNKESKPSIVLEKIRNSYEICS</sequence>
<keyword evidence="4" id="KW-1185">Reference proteome</keyword>
<dbReference type="Gene3D" id="3.30.70.100">
    <property type="match status" value="1"/>
</dbReference>
<reference evidence="3" key="1">
    <citation type="submission" date="2017-05" db="EMBL/GenBank/DDBJ databases">
        <title>The Genome Sequence of Enterococcus sp. 4G2_DIV0659.</title>
        <authorList>
            <consortium name="The Broad Institute Genomics Platform"/>
            <consortium name="The Broad Institute Genomic Center for Infectious Diseases"/>
            <person name="Earl A."/>
            <person name="Manson A."/>
            <person name="Schwartman J."/>
            <person name="Gilmore M."/>
            <person name="Abouelleil A."/>
            <person name="Cao P."/>
            <person name="Chapman S."/>
            <person name="Cusick C."/>
            <person name="Shea T."/>
            <person name="Young S."/>
            <person name="Neafsey D."/>
            <person name="Nusbaum C."/>
            <person name="Birren B."/>
        </authorList>
    </citation>
    <scope>NUCLEOTIDE SEQUENCE [LARGE SCALE GENOMIC DNA]</scope>
    <source>
        <strain evidence="3">4G2_DIV0659</strain>
    </source>
</reference>
<name>A0A242CHS0_9ENTE</name>
<dbReference type="InterPro" id="IPR007138">
    <property type="entry name" value="ABM_dom"/>
</dbReference>
<dbReference type="PROSITE" id="PS51725">
    <property type="entry name" value="ABM"/>
    <property type="match status" value="1"/>
</dbReference>
<dbReference type="STRING" id="1834181.A5880_000442"/>
<accession>A0A242CHS0</accession>
<dbReference type="EMBL" id="NGLE01000001">
    <property type="protein sequence ID" value="OTO09761.1"/>
    <property type="molecule type" value="Genomic_DNA"/>
</dbReference>
<dbReference type="AlphaFoldDB" id="A0A242CHS0"/>
<organism evidence="3">
    <name type="scientific">Candidatus Enterococcus mansonii</name>
    <dbReference type="NCBI Taxonomy" id="1834181"/>
    <lineage>
        <taxon>Bacteria</taxon>
        <taxon>Bacillati</taxon>
        <taxon>Bacillota</taxon>
        <taxon>Bacilli</taxon>
        <taxon>Lactobacillales</taxon>
        <taxon>Enterococcaceae</taxon>
        <taxon>Enterococcus</taxon>
    </lineage>
</organism>
<feature type="domain" description="ABM" evidence="1">
    <location>
        <begin position="2"/>
        <end position="91"/>
    </location>
</feature>
<dbReference type="InterPro" id="IPR011008">
    <property type="entry name" value="Dimeric_a/b-barrel"/>
</dbReference>
<reference evidence="2 4" key="2">
    <citation type="submission" date="2018-07" db="EMBL/GenBank/DDBJ databases">
        <title>The Genome Sequence of Enterococcus sp. DIV0659b.</title>
        <authorList>
            <consortium name="The Broad Institute Genomics Platform"/>
            <consortium name="The Broad Institute Genomic Center for Infectious Diseases"/>
            <person name="Earl A."/>
            <person name="Manson A."/>
            <person name="Schwartman J."/>
            <person name="Gilmore M."/>
            <person name="Abouelleil A."/>
            <person name="Cao P."/>
            <person name="Chapman S."/>
            <person name="Cusick C."/>
            <person name="Shea T."/>
            <person name="Young S."/>
            <person name="Neafsey D."/>
            <person name="Nusbaum C."/>
            <person name="Birren B."/>
        </authorList>
    </citation>
    <scope>NUCLEOTIDE SEQUENCE [LARGE SCALE GENOMIC DNA]</scope>
    <source>
        <strain evidence="2 4">4G2_DIV0659</strain>
    </source>
</reference>
<evidence type="ECO:0000313" key="3">
    <source>
        <dbReference type="EMBL" id="OTO09761.1"/>
    </source>
</evidence>
<dbReference type="Proteomes" id="UP000195139">
    <property type="component" value="Unassembled WGS sequence"/>
</dbReference>
<proteinExistence type="predicted"/>
<dbReference type="Pfam" id="PF03992">
    <property type="entry name" value="ABM"/>
    <property type="match status" value="1"/>
</dbReference>
<dbReference type="OrthoDB" id="2361265at2"/>
<evidence type="ECO:0000259" key="1">
    <source>
        <dbReference type="PROSITE" id="PS51725"/>
    </source>
</evidence>